<dbReference type="CDD" id="cd00761">
    <property type="entry name" value="Glyco_tranf_GTA_type"/>
    <property type="match status" value="1"/>
</dbReference>
<sequence length="359" mass="41677">MTERISVVIRTMPGREAHLEKCLFILQGQTYSAIEVVVVVQRLRQNDGIASIERIVDRERHAFHDMRLFEHVCAADARSKSLNIGKRHASGRYLAFLDDDDKLYPEHYDKLISALRESDRAWAYADTIRALHNKWGQVIERSRPWQRDRYSYLDHLRNNFIPIHSFIIDRTRVSHLGDVNEALSMNEDYEFLLRLAFGHEPLYVPFPGAEYCIRGDGSNTVMDGTVCAAQAVRKQRLWTNALAEFNELKIANIGWWVREVDAHPGCAAPGAARYPDNPHATQGTRYRDELRQYHASHSWRVSRALRGIARLLRGQRPTAADPTPETETEALRHIERLLRSRSWRITRPLRWARSVIPRR</sequence>
<dbReference type="Gene3D" id="3.90.550.10">
    <property type="entry name" value="Spore Coat Polysaccharide Biosynthesis Protein SpsA, Chain A"/>
    <property type="match status" value="1"/>
</dbReference>
<organism evidence="2 3">
    <name type="scientific">Robbsia betulipollinis</name>
    <dbReference type="NCBI Taxonomy" id="2981849"/>
    <lineage>
        <taxon>Bacteria</taxon>
        <taxon>Pseudomonadati</taxon>
        <taxon>Pseudomonadota</taxon>
        <taxon>Betaproteobacteria</taxon>
        <taxon>Burkholderiales</taxon>
        <taxon>Burkholderiaceae</taxon>
        <taxon>Robbsia</taxon>
    </lineage>
</organism>
<dbReference type="EMBL" id="JAPMXC010000006">
    <property type="protein sequence ID" value="MCY0388759.1"/>
    <property type="molecule type" value="Genomic_DNA"/>
</dbReference>
<gene>
    <name evidence="2" type="ORF">OVY01_16415</name>
</gene>
<dbReference type="SUPFAM" id="SSF53448">
    <property type="entry name" value="Nucleotide-diphospho-sugar transferases"/>
    <property type="match status" value="1"/>
</dbReference>
<reference evidence="2" key="1">
    <citation type="submission" date="2022-11" db="EMBL/GenBank/DDBJ databases">
        <title>Robbsia betulipollinis sp. nov., isolated from pollen of birch (Betula pendula).</title>
        <authorList>
            <person name="Shi H."/>
            <person name="Ambika Manirajan B."/>
            <person name="Ratering S."/>
            <person name="Geissler-Plaum R."/>
            <person name="Schnell S."/>
        </authorList>
    </citation>
    <scope>NUCLEOTIDE SEQUENCE</scope>
    <source>
        <strain evidence="2">Bb-Pol-6</strain>
    </source>
</reference>
<evidence type="ECO:0000259" key="1">
    <source>
        <dbReference type="Pfam" id="PF00535"/>
    </source>
</evidence>
<dbReference type="RefSeq" id="WP_267848648.1">
    <property type="nucleotide sequence ID" value="NZ_JAPMXC010000006.1"/>
</dbReference>
<dbReference type="PANTHER" id="PTHR43685">
    <property type="entry name" value="GLYCOSYLTRANSFERASE"/>
    <property type="match status" value="1"/>
</dbReference>
<dbReference type="InterPro" id="IPR001173">
    <property type="entry name" value="Glyco_trans_2-like"/>
</dbReference>
<dbReference type="InterPro" id="IPR050834">
    <property type="entry name" value="Glycosyltransf_2"/>
</dbReference>
<dbReference type="Proteomes" id="UP001082899">
    <property type="component" value="Unassembled WGS sequence"/>
</dbReference>
<evidence type="ECO:0000313" key="3">
    <source>
        <dbReference type="Proteomes" id="UP001082899"/>
    </source>
</evidence>
<feature type="domain" description="Glycosyltransferase 2-like" evidence="1">
    <location>
        <begin position="15"/>
        <end position="156"/>
    </location>
</feature>
<protein>
    <submittedName>
        <fullName evidence="2">Glycosyltransferase family 2 protein</fullName>
    </submittedName>
</protein>
<proteinExistence type="predicted"/>
<evidence type="ECO:0000313" key="2">
    <source>
        <dbReference type="EMBL" id="MCY0388759.1"/>
    </source>
</evidence>
<dbReference type="PANTHER" id="PTHR43685:SF11">
    <property type="entry name" value="GLYCOSYLTRANSFERASE TAGX-RELATED"/>
    <property type="match status" value="1"/>
</dbReference>
<name>A0ABT3ZQC5_9BURK</name>
<comment type="caution">
    <text evidence="2">The sequence shown here is derived from an EMBL/GenBank/DDBJ whole genome shotgun (WGS) entry which is preliminary data.</text>
</comment>
<dbReference type="Pfam" id="PF00535">
    <property type="entry name" value="Glycos_transf_2"/>
    <property type="match status" value="1"/>
</dbReference>
<accession>A0ABT3ZQC5</accession>
<keyword evidence="3" id="KW-1185">Reference proteome</keyword>
<dbReference type="InterPro" id="IPR029044">
    <property type="entry name" value="Nucleotide-diphossugar_trans"/>
</dbReference>